<evidence type="ECO:0000313" key="12">
    <source>
        <dbReference type="Proteomes" id="UP000023152"/>
    </source>
</evidence>
<keyword evidence="5" id="KW-0325">Glycoprotein</keyword>
<dbReference type="CDD" id="cd00839">
    <property type="entry name" value="MPP_PAPs"/>
    <property type="match status" value="1"/>
</dbReference>
<feature type="domain" description="Calcineurin-like phosphoesterase" evidence="7">
    <location>
        <begin position="325"/>
        <end position="547"/>
    </location>
</feature>
<dbReference type="GO" id="GO:0003993">
    <property type="term" value="F:acid phosphatase activity"/>
    <property type="evidence" value="ECO:0007669"/>
    <property type="project" value="UniProtKB-EC"/>
</dbReference>
<dbReference type="Pfam" id="PF16656">
    <property type="entry name" value="Pur_ac_phosph_N"/>
    <property type="match status" value="1"/>
</dbReference>
<comment type="similarity">
    <text evidence="6">Belongs to the metallophosphoesterase superfamily. Purple acid phosphatase family.</text>
</comment>
<dbReference type="EC" id="3.1.3.2" evidence="6"/>
<dbReference type="InterPro" id="IPR015914">
    <property type="entry name" value="PAPs_N"/>
</dbReference>
<feature type="domain" description="Purple acid phosphatase N-terminal" evidence="9">
    <location>
        <begin position="168"/>
        <end position="274"/>
    </location>
</feature>
<feature type="chain" id="PRO_5005152569" description="Purple acid phosphatase" evidence="6">
    <location>
        <begin position="21"/>
        <end position="632"/>
    </location>
</feature>
<name>X6MHF4_RETFI</name>
<evidence type="ECO:0000313" key="11">
    <source>
        <dbReference type="EMBL" id="ETO12490.1"/>
    </source>
</evidence>
<proteinExistence type="inferred from homology"/>
<keyword evidence="12" id="KW-1185">Reference proteome</keyword>
<dbReference type="SUPFAM" id="SSF49363">
    <property type="entry name" value="Purple acid phosphatase, N-terminal domain"/>
    <property type="match status" value="1"/>
</dbReference>
<dbReference type="InterPro" id="IPR008963">
    <property type="entry name" value="Purple_acid_Pase-like_N"/>
</dbReference>
<keyword evidence="4 6" id="KW-0732">Signal</keyword>
<dbReference type="InterPro" id="IPR025733">
    <property type="entry name" value="PAPs_C"/>
</dbReference>
<dbReference type="AlphaFoldDB" id="X6MHF4"/>
<dbReference type="Proteomes" id="UP000023152">
    <property type="component" value="Unassembled WGS sequence"/>
</dbReference>
<comment type="subcellular location">
    <subcellularLocation>
        <location evidence="1">Secreted</location>
    </subcellularLocation>
</comment>
<keyword evidence="3" id="KW-0964">Secreted</keyword>
<dbReference type="SUPFAM" id="SSF56300">
    <property type="entry name" value="Metallo-dependent phosphatases"/>
    <property type="match status" value="1"/>
</dbReference>
<dbReference type="EMBL" id="ASPP01021363">
    <property type="protein sequence ID" value="ETO12490.1"/>
    <property type="molecule type" value="Genomic_DNA"/>
</dbReference>
<feature type="domain" description="Purple acid phosphatase C-terminal" evidence="8">
    <location>
        <begin position="564"/>
        <end position="622"/>
    </location>
</feature>
<dbReference type="GO" id="GO:0046872">
    <property type="term" value="F:metal ion binding"/>
    <property type="evidence" value="ECO:0007669"/>
    <property type="project" value="InterPro"/>
</dbReference>
<gene>
    <name evidence="11" type="ORF">RFI_24884</name>
</gene>
<evidence type="ECO:0000256" key="4">
    <source>
        <dbReference type="ARBA" id="ARBA00022729"/>
    </source>
</evidence>
<dbReference type="OrthoDB" id="45007at2759"/>
<dbReference type="Pfam" id="PF00149">
    <property type="entry name" value="Metallophos"/>
    <property type="match status" value="1"/>
</dbReference>
<accession>X6MHF4</accession>
<dbReference type="PANTHER" id="PTHR45778">
    <property type="entry name" value="PURPLE ACID PHOSPHATASE-RELATED"/>
    <property type="match status" value="1"/>
</dbReference>
<evidence type="ECO:0000256" key="5">
    <source>
        <dbReference type="ARBA" id="ARBA00023180"/>
    </source>
</evidence>
<organism evidence="11 12">
    <name type="scientific">Reticulomyxa filosa</name>
    <dbReference type="NCBI Taxonomy" id="46433"/>
    <lineage>
        <taxon>Eukaryota</taxon>
        <taxon>Sar</taxon>
        <taxon>Rhizaria</taxon>
        <taxon>Retaria</taxon>
        <taxon>Foraminifera</taxon>
        <taxon>Monothalamids</taxon>
        <taxon>Reticulomyxidae</taxon>
        <taxon>Reticulomyxa</taxon>
    </lineage>
</organism>
<dbReference type="OMA" id="HERSWPN"/>
<evidence type="ECO:0000256" key="3">
    <source>
        <dbReference type="ARBA" id="ARBA00022525"/>
    </source>
</evidence>
<comment type="catalytic activity">
    <reaction evidence="6">
        <text>a phosphate monoester + H2O = an alcohol + phosphate</text>
        <dbReference type="Rhea" id="RHEA:15017"/>
        <dbReference type="ChEBI" id="CHEBI:15377"/>
        <dbReference type="ChEBI" id="CHEBI:30879"/>
        <dbReference type="ChEBI" id="CHEBI:43474"/>
        <dbReference type="ChEBI" id="CHEBI:67140"/>
        <dbReference type="EC" id="3.1.3.2"/>
    </reaction>
</comment>
<dbReference type="InterPro" id="IPR029052">
    <property type="entry name" value="Metallo-depent_PP-like"/>
</dbReference>
<dbReference type="Gene3D" id="2.60.40.380">
    <property type="entry name" value="Purple acid phosphatase-like, N-terminal"/>
    <property type="match status" value="1"/>
</dbReference>
<evidence type="ECO:0000256" key="2">
    <source>
        <dbReference type="ARBA" id="ARBA00011738"/>
    </source>
</evidence>
<dbReference type="InterPro" id="IPR040974">
    <property type="entry name" value="Fn3_PAP"/>
</dbReference>
<evidence type="ECO:0000259" key="10">
    <source>
        <dbReference type="Pfam" id="PF17808"/>
    </source>
</evidence>
<dbReference type="Pfam" id="PF14008">
    <property type="entry name" value="Metallophos_C"/>
    <property type="match status" value="1"/>
</dbReference>
<protein>
    <recommendedName>
        <fullName evidence="6">Purple acid phosphatase</fullName>
        <ecNumber evidence="6">3.1.3.2</ecNumber>
    </recommendedName>
</protein>
<evidence type="ECO:0000259" key="8">
    <source>
        <dbReference type="Pfam" id="PF14008"/>
    </source>
</evidence>
<evidence type="ECO:0000259" key="7">
    <source>
        <dbReference type="Pfam" id="PF00149"/>
    </source>
</evidence>
<feature type="signal peptide" evidence="6">
    <location>
        <begin position="1"/>
        <end position="20"/>
    </location>
</feature>
<dbReference type="Pfam" id="PF17808">
    <property type="entry name" value="fn3_PAP"/>
    <property type="match status" value="1"/>
</dbReference>
<dbReference type="GO" id="GO:0005576">
    <property type="term" value="C:extracellular region"/>
    <property type="evidence" value="ECO:0007669"/>
    <property type="project" value="UniProtKB-SubCell"/>
</dbReference>
<comment type="caution">
    <text evidence="11">The sequence shown here is derived from an EMBL/GenBank/DDBJ whole genome shotgun (WGS) entry which is preliminary data.</text>
</comment>
<keyword evidence="6" id="KW-0378">Hydrolase</keyword>
<evidence type="ECO:0000256" key="1">
    <source>
        <dbReference type="ARBA" id="ARBA00004613"/>
    </source>
</evidence>
<dbReference type="InterPro" id="IPR041792">
    <property type="entry name" value="MPP_PAP"/>
</dbReference>
<sequence length="632" mass="71422">MIKTFFVLLISVCVLPLTIGHEVHNVKRNLRAQQVDRSKQMIFGDAVLTASPSTVSSDKTYVQVTYTNVEDANISMDWVGVFDAAYANNMTALQEMAPIKFKKITSNSSQGTFKFQLLNYRVNLVFVYARGMDGNKYRLILAVSNVVTYENQNAPMHVHIATLFASSANYANTIMILWTQKQVSSPQIQYGLSPTSLTNVIQGQGLNVMSVSKTDFCDVDSEPAANDGYFVLGYRISGNLTLLKPNTVYFYRVGDAGDNNEEEGGDFSEVFNFTSSPASGDTNTPVRMIAYGDLGLVQNDYSDDEHNTETHSINTTVLIASEYLDKTDFVLHVGDISYARGYLSDWDCYLHQIQPITSRLPYMTGIGNHENGWSGEWVPPPPAGNIYGLEDSGGSFFICTLFFFKKKVYWRFFLLLFPPPFFLASGECSTVYSMYHRFSSNNFGQTNNLSERKPWYYFDYGMVRVVVMSTEHNWTIGSEQYNFIVSAMQSANRKTQPWLVLGGHRPMYWTTLNQNDAQFADYFQSQLEDVLYDNKVALALWGHIHNYGRTCPVYSQKCVSGNSAPVQMVIGMSGFDLDSSRSDQSYWLHQDTTHWGFTYNTFLNASHVHIQFIDDATNTPLDDFYVINPLFA</sequence>
<evidence type="ECO:0000256" key="6">
    <source>
        <dbReference type="RuleBase" id="RU361203"/>
    </source>
</evidence>
<reference evidence="11 12" key="1">
    <citation type="journal article" date="2013" name="Curr. Biol.">
        <title>The Genome of the Foraminiferan Reticulomyxa filosa.</title>
        <authorList>
            <person name="Glockner G."/>
            <person name="Hulsmann N."/>
            <person name="Schleicher M."/>
            <person name="Noegel A.A."/>
            <person name="Eichinger L."/>
            <person name="Gallinger C."/>
            <person name="Pawlowski J."/>
            <person name="Sierra R."/>
            <person name="Euteneuer U."/>
            <person name="Pillet L."/>
            <person name="Moustafa A."/>
            <person name="Platzer M."/>
            <person name="Groth M."/>
            <person name="Szafranski K."/>
            <person name="Schliwa M."/>
        </authorList>
    </citation>
    <scope>NUCLEOTIDE SEQUENCE [LARGE SCALE GENOMIC DNA]</scope>
</reference>
<dbReference type="Gene3D" id="3.60.21.10">
    <property type="match status" value="2"/>
</dbReference>
<feature type="domain" description="Purple acid phosphatase Fn3-like" evidence="10">
    <location>
        <begin position="53"/>
        <end position="151"/>
    </location>
</feature>
<evidence type="ECO:0000259" key="9">
    <source>
        <dbReference type="Pfam" id="PF16656"/>
    </source>
</evidence>
<comment type="subunit">
    <text evidence="2">Homodimer.</text>
</comment>
<dbReference type="InterPro" id="IPR004843">
    <property type="entry name" value="Calcineurin-like_PHP"/>
</dbReference>